<evidence type="ECO:0000313" key="2">
    <source>
        <dbReference type="EMBL" id="OVZ87103.1"/>
    </source>
</evidence>
<reference evidence="2 3" key="1">
    <citation type="submission" date="2017-05" db="EMBL/GenBank/DDBJ databases">
        <title>Whole genome sequencing of Yersinia kristensenii.</title>
        <authorList>
            <person name="Campioni F."/>
        </authorList>
    </citation>
    <scope>NUCLEOTIDE SEQUENCE [LARGE SCALE GENOMIC DNA]</scope>
    <source>
        <strain evidence="2 3">CFSAN060536</strain>
    </source>
</reference>
<evidence type="ECO:0000313" key="3">
    <source>
        <dbReference type="Proteomes" id="UP000196440"/>
    </source>
</evidence>
<feature type="chain" id="PRO_5011584914" evidence="1">
    <location>
        <begin position="23"/>
        <end position="186"/>
    </location>
</feature>
<dbReference type="AlphaFoldDB" id="A0A209A3K8"/>
<sequence>MNFFTVAKFAMLSAAMPQPAASAQMFATLPVPAVGRAGEIEVSPELMAKFASELAAGKAAVESLTEQANAFYLKLLELSNDSTDKARSALKGQDLSEYEACEMFMRAFEITLKKVADDSSLPSFVSSEMNAYWRKVAKARSIVTKVNSYVKQLTQDAVTFESDIDLQGLRYLADYTTEKLGSKSFH</sequence>
<proteinExistence type="predicted"/>
<dbReference type="EMBL" id="NHOI01000011">
    <property type="protein sequence ID" value="OVZ87103.1"/>
    <property type="molecule type" value="Genomic_DNA"/>
</dbReference>
<gene>
    <name evidence="2" type="ORF">CBW57_09945</name>
</gene>
<comment type="caution">
    <text evidence="2">The sequence shown here is derived from an EMBL/GenBank/DDBJ whole genome shotgun (WGS) entry which is preliminary data.</text>
</comment>
<accession>A0A209A3K8</accession>
<keyword evidence="1" id="KW-0732">Signal</keyword>
<organism evidence="2 3">
    <name type="scientific">Yersinia intermedia</name>
    <dbReference type="NCBI Taxonomy" id="631"/>
    <lineage>
        <taxon>Bacteria</taxon>
        <taxon>Pseudomonadati</taxon>
        <taxon>Pseudomonadota</taxon>
        <taxon>Gammaproteobacteria</taxon>
        <taxon>Enterobacterales</taxon>
        <taxon>Yersiniaceae</taxon>
        <taxon>Yersinia</taxon>
    </lineage>
</organism>
<feature type="signal peptide" evidence="1">
    <location>
        <begin position="1"/>
        <end position="22"/>
    </location>
</feature>
<dbReference type="Proteomes" id="UP000196440">
    <property type="component" value="Unassembled WGS sequence"/>
</dbReference>
<name>A0A209A3K8_YERIN</name>
<evidence type="ECO:0000256" key="1">
    <source>
        <dbReference type="SAM" id="SignalP"/>
    </source>
</evidence>
<protein>
    <submittedName>
        <fullName evidence="2">Uncharacterized protein</fullName>
    </submittedName>
</protein>
<dbReference type="KEGG" id="yin:CH53_460"/>
<dbReference type="RefSeq" id="WP_042568353.1">
    <property type="nucleotide sequence ID" value="NZ_CBCPKE010000027.1"/>
</dbReference>